<dbReference type="GeneID" id="9616378"/>
<dbReference type="RefSeq" id="XP_002955334.1">
    <property type="nucleotide sequence ID" value="XM_002955288.1"/>
</dbReference>
<feature type="region of interest" description="Disordered" evidence="1">
    <location>
        <begin position="237"/>
        <end position="316"/>
    </location>
</feature>
<evidence type="ECO:0000256" key="1">
    <source>
        <dbReference type="SAM" id="MobiDB-lite"/>
    </source>
</evidence>
<evidence type="ECO:0000313" key="3">
    <source>
        <dbReference type="Proteomes" id="UP000001058"/>
    </source>
</evidence>
<feature type="compositionally biased region" description="Low complexity" evidence="1">
    <location>
        <begin position="662"/>
        <end position="671"/>
    </location>
</feature>
<feature type="compositionally biased region" description="Low complexity" evidence="1">
    <location>
        <begin position="38"/>
        <end position="48"/>
    </location>
</feature>
<feature type="region of interest" description="Disordered" evidence="1">
    <location>
        <begin position="654"/>
        <end position="692"/>
    </location>
</feature>
<dbReference type="EMBL" id="GL378371">
    <property type="protein sequence ID" value="EFJ43634.1"/>
    <property type="molecule type" value="Genomic_DNA"/>
</dbReference>
<feature type="region of interest" description="Disordered" evidence="1">
    <location>
        <begin position="537"/>
        <end position="558"/>
    </location>
</feature>
<name>D8U9G2_VOLCA</name>
<dbReference type="InParanoid" id="D8U9G2"/>
<feature type="compositionally biased region" description="Acidic residues" evidence="1">
    <location>
        <begin position="672"/>
        <end position="683"/>
    </location>
</feature>
<dbReference type="Proteomes" id="UP000001058">
    <property type="component" value="Unassembled WGS sequence"/>
</dbReference>
<proteinExistence type="predicted"/>
<evidence type="ECO:0000313" key="2">
    <source>
        <dbReference type="EMBL" id="EFJ43634.1"/>
    </source>
</evidence>
<feature type="compositionally biased region" description="Gly residues" evidence="1">
    <location>
        <begin position="182"/>
        <end position="195"/>
    </location>
</feature>
<dbReference type="KEGG" id="vcn:VOLCADRAFT_96189"/>
<sequence length="692" mass="66953">MVVGGGRASPDIAAQRGRLASLLSRQLLSQSSYPAAAAAAAVAAAAPAPAGPTDPVKEYGTQEDAPGDSHRRGSPSPTPEPQQQQWQGLLPAADVSGSAVGGGPSGAACRTVTAAPAATAPSEISFRRTPAAGAGRQDEEAAEAAAAAAGVRLALATGLSPLRAAASGAFDDNTVRSSGEGSCSGGSGSGGGGGSVSSPDDIDYEAGRDDSTAGGGSGTAAAAAAALWREGRTAAASAMAGTRATQGSSDNGTPQWVGAVPSVSGGWADRWQGGGGGGATRAGEVRGAGRASGGAPRRGGLGQPSSSSLPETPATAMGQLYVPPPVVLAPLSASPRAAYNISLSRAHAYFHPTAAAAYGTTATMLTAAASAAPPSTASVAAATSAPDSVAPVASPPPRLSLPGLAGWLPEGTPSAEQVPFPGPVATAAAAPVYGAAGLGPEPLEASRLGPPAAAATATRWGHRPVGVSGLDMGPAAEGHQASAAVTMTASAADTAAAALAGTSPAAEEIFATAAAPHSMSISAAVASAAPVAASGVYTDPAASPPAAPTTSAGDADPHLTSSLQGLHLTLPYFRSYTAGRGLLNRSAAPMASTTTAAAAYAPPAGHLSASFPGWYDVYEGTVHGGWPRRLARPLGRQDSAPAAALLTRTLRGTVNEAPNPQDDNAAAAAAAADDDDDNDDDGGGDGLFGFVD</sequence>
<dbReference type="AlphaFoldDB" id="D8U9G2"/>
<feature type="region of interest" description="Disordered" evidence="1">
    <location>
        <begin position="38"/>
        <end position="139"/>
    </location>
</feature>
<reference evidence="2 3" key="1">
    <citation type="journal article" date="2010" name="Science">
        <title>Genomic analysis of organismal complexity in the multicellular green alga Volvox carteri.</title>
        <authorList>
            <person name="Prochnik S.E."/>
            <person name="Umen J."/>
            <person name="Nedelcu A.M."/>
            <person name="Hallmann A."/>
            <person name="Miller S.M."/>
            <person name="Nishii I."/>
            <person name="Ferris P."/>
            <person name="Kuo A."/>
            <person name="Mitros T."/>
            <person name="Fritz-Laylin L.K."/>
            <person name="Hellsten U."/>
            <person name="Chapman J."/>
            <person name="Simakov O."/>
            <person name="Rensing S.A."/>
            <person name="Terry A."/>
            <person name="Pangilinan J."/>
            <person name="Kapitonov V."/>
            <person name="Jurka J."/>
            <person name="Salamov A."/>
            <person name="Shapiro H."/>
            <person name="Schmutz J."/>
            <person name="Grimwood J."/>
            <person name="Lindquist E."/>
            <person name="Lucas S."/>
            <person name="Grigoriev I.V."/>
            <person name="Schmitt R."/>
            <person name="Kirk D."/>
            <person name="Rokhsar D.S."/>
        </authorList>
    </citation>
    <scope>NUCLEOTIDE SEQUENCE [LARGE SCALE GENOMIC DNA]</scope>
    <source>
        <strain evidence="3">f. Nagariensis / Eve</strain>
    </source>
</reference>
<protein>
    <submittedName>
        <fullName evidence="2">Uncharacterized protein</fullName>
    </submittedName>
</protein>
<feature type="compositionally biased region" description="Gly residues" evidence="1">
    <location>
        <begin position="290"/>
        <end position="302"/>
    </location>
</feature>
<accession>D8U9G2</accession>
<organism evidence="3">
    <name type="scientific">Volvox carteri f. nagariensis</name>
    <dbReference type="NCBI Taxonomy" id="3068"/>
    <lineage>
        <taxon>Eukaryota</taxon>
        <taxon>Viridiplantae</taxon>
        <taxon>Chlorophyta</taxon>
        <taxon>core chlorophytes</taxon>
        <taxon>Chlorophyceae</taxon>
        <taxon>CS clade</taxon>
        <taxon>Chlamydomonadales</taxon>
        <taxon>Volvocaceae</taxon>
        <taxon>Volvox</taxon>
    </lineage>
</organism>
<feature type="compositionally biased region" description="Low complexity" evidence="1">
    <location>
        <begin position="81"/>
        <end position="98"/>
    </location>
</feature>
<feature type="region of interest" description="Disordered" evidence="1">
    <location>
        <begin position="167"/>
        <end position="225"/>
    </location>
</feature>
<gene>
    <name evidence="2" type="ORF">VOLCADRAFT_96189</name>
</gene>
<keyword evidence="3" id="KW-1185">Reference proteome</keyword>
<feature type="compositionally biased region" description="Low complexity" evidence="1">
    <location>
        <begin position="106"/>
        <end position="120"/>
    </location>
</feature>